<dbReference type="STRING" id="754436.JCM19237_5376"/>
<dbReference type="Gene3D" id="1.20.210.10">
    <property type="entry name" value="Cytochrome c oxidase-like, subunit I domain"/>
    <property type="match status" value="1"/>
</dbReference>
<dbReference type="InterPro" id="IPR036927">
    <property type="entry name" value="Cyt_c_oxase-like_su1_sf"/>
</dbReference>
<dbReference type="AlphaFoldDB" id="A0A090QJT7"/>
<keyword evidence="1" id="KW-0472">Membrane</keyword>
<keyword evidence="1" id="KW-1133">Transmembrane helix</keyword>
<dbReference type="SUPFAM" id="SSF81442">
    <property type="entry name" value="Cytochrome c oxidase subunit I-like"/>
    <property type="match status" value="1"/>
</dbReference>
<protein>
    <submittedName>
        <fullName evidence="2">Cytochrome c oxidase subunit CcoN</fullName>
        <ecNumber evidence="2">1.9.3.1</ecNumber>
    </submittedName>
</protein>
<accession>A0A090QJT7</accession>
<dbReference type="EMBL" id="BBMN01000001">
    <property type="protein sequence ID" value="GAL02483.1"/>
    <property type="molecule type" value="Genomic_DNA"/>
</dbReference>
<gene>
    <name evidence="2" type="ORF">JCM19237_5376</name>
</gene>
<feature type="transmembrane region" description="Helical" evidence="1">
    <location>
        <begin position="6"/>
        <end position="30"/>
    </location>
</feature>
<evidence type="ECO:0000256" key="1">
    <source>
        <dbReference type="SAM" id="Phobius"/>
    </source>
</evidence>
<reference evidence="2 3" key="1">
    <citation type="journal article" date="2014" name="Genome Announc.">
        <title>Draft Genome Sequences of Two Vibrionaceae Species, Vibrio ponticus C121 and Photobacterium aphoticum C119, Isolated as Coral Reef Microbiota.</title>
        <authorList>
            <person name="Al-saari N."/>
            <person name="Meirelles P.M."/>
            <person name="Mino S."/>
            <person name="Suda W."/>
            <person name="Oshima K."/>
            <person name="Hattori M."/>
            <person name="Ohkuma M."/>
            <person name="Thompson F.L."/>
            <person name="Gomez-Gil B."/>
            <person name="Sawabe T."/>
            <person name="Sawabe T."/>
        </authorList>
    </citation>
    <scope>NUCLEOTIDE SEQUENCE [LARGE SCALE GENOMIC DNA]</scope>
    <source>
        <strain evidence="2 3">JCM 19237</strain>
    </source>
</reference>
<dbReference type="EC" id="1.9.3.1" evidence="2"/>
<dbReference type="Proteomes" id="UP000029227">
    <property type="component" value="Unassembled WGS sequence"/>
</dbReference>
<dbReference type="GO" id="GO:0016491">
    <property type="term" value="F:oxidoreductase activity"/>
    <property type="evidence" value="ECO:0007669"/>
    <property type="project" value="UniProtKB-KW"/>
</dbReference>
<organism evidence="2 3">
    <name type="scientific">Photobacterium aphoticum</name>
    <dbReference type="NCBI Taxonomy" id="754436"/>
    <lineage>
        <taxon>Bacteria</taxon>
        <taxon>Pseudomonadati</taxon>
        <taxon>Pseudomonadota</taxon>
        <taxon>Gammaproteobacteria</taxon>
        <taxon>Vibrionales</taxon>
        <taxon>Vibrionaceae</taxon>
        <taxon>Photobacterium</taxon>
    </lineage>
</organism>
<comment type="caution">
    <text evidence="2">The sequence shown here is derived from an EMBL/GenBank/DDBJ whole genome shotgun (WGS) entry which is preliminary data.</text>
</comment>
<keyword evidence="1" id="KW-0812">Transmembrane</keyword>
<proteinExistence type="predicted"/>
<evidence type="ECO:0000313" key="3">
    <source>
        <dbReference type="Proteomes" id="UP000029227"/>
    </source>
</evidence>
<keyword evidence="2" id="KW-0560">Oxidoreductase</keyword>
<evidence type="ECO:0000313" key="2">
    <source>
        <dbReference type="EMBL" id="GAL02483.1"/>
    </source>
</evidence>
<sequence>MNFKAPWLFLRFVGGALFVLGLVLMVFNLYKTLRSPVILVAKEA</sequence>
<name>A0A090QJT7_9GAMM</name>